<accession>A0A5C3NUU7</accession>
<keyword evidence="1" id="KW-0472">Membrane</keyword>
<sequence length="80" mass="9081">MASMASSISSRQVAYIIIQFDLAPQMSRCRLQYRCTVNVHFARHPLISSTAFQTLVNLVYLVFALVLLRFRSLAPISSIF</sequence>
<evidence type="ECO:0000256" key="1">
    <source>
        <dbReference type="SAM" id="Phobius"/>
    </source>
</evidence>
<dbReference type="AlphaFoldDB" id="A0A5C3NUU7"/>
<gene>
    <name evidence="2" type="ORF">K466DRAFT_393593</name>
</gene>
<keyword evidence="1" id="KW-0812">Transmembrane</keyword>
<dbReference type="Proteomes" id="UP000308197">
    <property type="component" value="Unassembled WGS sequence"/>
</dbReference>
<proteinExistence type="predicted"/>
<dbReference type="EMBL" id="ML211843">
    <property type="protein sequence ID" value="TFK80118.1"/>
    <property type="molecule type" value="Genomic_DNA"/>
</dbReference>
<name>A0A5C3NUU7_9APHY</name>
<dbReference type="InParanoid" id="A0A5C3NUU7"/>
<protein>
    <submittedName>
        <fullName evidence="2">Uncharacterized protein</fullName>
    </submittedName>
</protein>
<keyword evidence="1" id="KW-1133">Transmembrane helix</keyword>
<feature type="transmembrane region" description="Helical" evidence="1">
    <location>
        <begin position="51"/>
        <end position="70"/>
    </location>
</feature>
<evidence type="ECO:0000313" key="3">
    <source>
        <dbReference type="Proteomes" id="UP000308197"/>
    </source>
</evidence>
<organism evidence="2 3">
    <name type="scientific">Polyporus arcularius HHB13444</name>
    <dbReference type="NCBI Taxonomy" id="1314778"/>
    <lineage>
        <taxon>Eukaryota</taxon>
        <taxon>Fungi</taxon>
        <taxon>Dikarya</taxon>
        <taxon>Basidiomycota</taxon>
        <taxon>Agaricomycotina</taxon>
        <taxon>Agaricomycetes</taxon>
        <taxon>Polyporales</taxon>
        <taxon>Polyporaceae</taxon>
        <taxon>Polyporus</taxon>
    </lineage>
</organism>
<evidence type="ECO:0000313" key="2">
    <source>
        <dbReference type="EMBL" id="TFK80118.1"/>
    </source>
</evidence>
<keyword evidence="3" id="KW-1185">Reference proteome</keyword>
<reference evidence="2 3" key="1">
    <citation type="journal article" date="2019" name="Nat. Ecol. Evol.">
        <title>Megaphylogeny resolves global patterns of mushroom evolution.</title>
        <authorList>
            <person name="Varga T."/>
            <person name="Krizsan K."/>
            <person name="Foldi C."/>
            <person name="Dima B."/>
            <person name="Sanchez-Garcia M."/>
            <person name="Sanchez-Ramirez S."/>
            <person name="Szollosi G.J."/>
            <person name="Szarkandi J.G."/>
            <person name="Papp V."/>
            <person name="Albert L."/>
            <person name="Andreopoulos W."/>
            <person name="Angelini C."/>
            <person name="Antonin V."/>
            <person name="Barry K.W."/>
            <person name="Bougher N.L."/>
            <person name="Buchanan P."/>
            <person name="Buyck B."/>
            <person name="Bense V."/>
            <person name="Catcheside P."/>
            <person name="Chovatia M."/>
            <person name="Cooper J."/>
            <person name="Damon W."/>
            <person name="Desjardin D."/>
            <person name="Finy P."/>
            <person name="Geml J."/>
            <person name="Haridas S."/>
            <person name="Hughes K."/>
            <person name="Justo A."/>
            <person name="Karasinski D."/>
            <person name="Kautmanova I."/>
            <person name="Kiss B."/>
            <person name="Kocsube S."/>
            <person name="Kotiranta H."/>
            <person name="LaButti K.M."/>
            <person name="Lechner B.E."/>
            <person name="Liimatainen K."/>
            <person name="Lipzen A."/>
            <person name="Lukacs Z."/>
            <person name="Mihaltcheva S."/>
            <person name="Morgado L.N."/>
            <person name="Niskanen T."/>
            <person name="Noordeloos M.E."/>
            <person name="Ohm R.A."/>
            <person name="Ortiz-Santana B."/>
            <person name="Ovrebo C."/>
            <person name="Racz N."/>
            <person name="Riley R."/>
            <person name="Savchenko A."/>
            <person name="Shiryaev A."/>
            <person name="Soop K."/>
            <person name="Spirin V."/>
            <person name="Szebenyi C."/>
            <person name="Tomsovsky M."/>
            <person name="Tulloss R.E."/>
            <person name="Uehling J."/>
            <person name="Grigoriev I.V."/>
            <person name="Vagvolgyi C."/>
            <person name="Papp T."/>
            <person name="Martin F.M."/>
            <person name="Miettinen O."/>
            <person name="Hibbett D.S."/>
            <person name="Nagy L.G."/>
        </authorList>
    </citation>
    <scope>NUCLEOTIDE SEQUENCE [LARGE SCALE GENOMIC DNA]</scope>
    <source>
        <strain evidence="2 3">HHB13444</strain>
    </source>
</reference>